<evidence type="ECO:0000259" key="7">
    <source>
        <dbReference type="Pfam" id="PF14656"/>
    </source>
</evidence>
<evidence type="ECO:0000313" key="9">
    <source>
        <dbReference type="Proteomes" id="UP001165121"/>
    </source>
</evidence>
<keyword evidence="9" id="KW-1185">Reference proteome</keyword>
<dbReference type="InterPro" id="IPR029257">
    <property type="entry name" value="RAB3GAP2_C"/>
</dbReference>
<reference evidence="8" key="1">
    <citation type="submission" date="2023-04" db="EMBL/GenBank/DDBJ databases">
        <title>Phytophthora fragariaefolia NBRC 109709.</title>
        <authorList>
            <person name="Ichikawa N."/>
            <person name="Sato H."/>
            <person name="Tonouchi N."/>
        </authorList>
    </citation>
    <scope>NUCLEOTIDE SEQUENCE</scope>
    <source>
        <strain evidence="8">NBRC 109709</strain>
    </source>
</reference>
<dbReference type="InterPro" id="IPR026059">
    <property type="entry name" value="Rab3GAP2"/>
</dbReference>
<dbReference type="EMBL" id="BSXT01000626">
    <property type="protein sequence ID" value="GMF31271.1"/>
    <property type="molecule type" value="Genomic_DNA"/>
</dbReference>
<keyword evidence="3" id="KW-0343">GTPase activation</keyword>
<feature type="domain" description="Rab3GAP regulatory subunit C-terminal" evidence="7">
    <location>
        <begin position="903"/>
        <end position="1034"/>
    </location>
</feature>
<dbReference type="PANTHER" id="PTHR12472">
    <property type="entry name" value="RAB3-GAP REGULATORY DOMAIN"/>
    <property type="match status" value="1"/>
</dbReference>
<evidence type="ECO:0000256" key="3">
    <source>
        <dbReference type="ARBA" id="ARBA00022468"/>
    </source>
</evidence>
<sequence>MQHFNPVYHFSSTARNASIQCPAQASKFRKYSLRDQTDIVAAIPCGPVRPSIFQSHSRLGVYTIVSAGQAPFIAFYQAGNDQNSIIHLAHIATAIASKAAGAVWNFATSWGWGRGTSEAAAEDGRGEGHAGYTQLGAGAMDAAAEHVPAPVGTTRSIYEDDRRRCRVLVLSPTGRLAAVSDTLGRILLVDTSRMIVIRMWKGYRNAQCGWMQGMEGSRRPLGLYLVIYSAQRGIVEVWRARYGPRVFSLAVGNSAKLFTQFDPDTRRTKCIVLSKTSETISEVIELKPAVPNASILMKYFTQNKLQEENFLLHQIVGGLQAFVKKNRADATRTLEQDTLDPLLEDIGSLSSSTTIQSLRDALLNADMVSLNAGFILKALEKLELTSTKDIVSQSSVKDHQTGPLQRVLPWLELFRRAGLALDDESRARTKRAIDSASRLTAWEFTEFFSMPFSDPDLPRRRDILSLFEVADSKEDFLREAFRMLKVPVFRKFSTSAQRDCLFMFILAPVVSSVFAVQSANHAEEDTFGKFSSAGSGARWVILQDCIAKTVHLSLSLGKVGRLSVDTVEQVDDIMRSLAVMQINDGHEAGEDDAAVNLPVEHVETSINEAGTDGWIGTMENCRKAAEMKDWTAVLRAYPQFSNKDSLCCFRVDVLCTAWNAERSDMHQLEDALLELDCVVSIQMKVAMAAYVWEKYIRVHVVTLITFWEESATGKKPQRGLQPQVARRFFGIIRNLLVTLLTAAKTMPPSRVVHGGAENEYDDETSDADAESDEEDDDGTVQRSATFKMESLTQSVKWRCRVKDLHLIFRQRWPPSHDTSALMQSLDNFKFDMISVTQIADHISLIMLLDSFAATAVTPISIVKLFSNSGRYLCRTDSFLTTQSAVQPSREEMNLVNRDRTRFLKELLRYDETLGFSLAEAFGLPLEVIREEYVLFLYQSGRDERADLAIEKMQKPERLVLKLGAIARARLSLILRRMKTEAEYAVVMSMLPADVFAWIISDTQPPLQADPLVEKLDLTPSLTSTHYLLLRCLALIPPTGEEFEKVSAMSVLVKDVISQVKLHS</sequence>
<evidence type="ECO:0000256" key="5">
    <source>
        <dbReference type="SAM" id="MobiDB-lite"/>
    </source>
</evidence>
<dbReference type="Pfam" id="PF14655">
    <property type="entry name" value="RAB3GAP2_N"/>
    <property type="match status" value="1"/>
</dbReference>
<protein>
    <submittedName>
        <fullName evidence="8">Unnamed protein product</fullName>
    </submittedName>
</protein>
<evidence type="ECO:0000256" key="2">
    <source>
        <dbReference type="ARBA" id="ARBA00008153"/>
    </source>
</evidence>
<keyword evidence="4" id="KW-0963">Cytoplasm</keyword>
<dbReference type="Pfam" id="PF14656">
    <property type="entry name" value="RAB3GAP2_C"/>
    <property type="match status" value="1"/>
</dbReference>
<feature type="region of interest" description="Disordered" evidence="5">
    <location>
        <begin position="750"/>
        <end position="783"/>
    </location>
</feature>
<name>A0A9W6UEY4_9STRA</name>
<accession>A0A9W6UEY4</accession>
<gene>
    <name evidence="8" type="ORF">Pfra01_000712000</name>
</gene>
<proteinExistence type="inferred from homology"/>
<dbReference type="AlphaFoldDB" id="A0A9W6UEY4"/>
<evidence type="ECO:0000259" key="6">
    <source>
        <dbReference type="Pfam" id="PF14655"/>
    </source>
</evidence>
<evidence type="ECO:0000256" key="4">
    <source>
        <dbReference type="ARBA" id="ARBA00022490"/>
    </source>
</evidence>
<comment type="caution">
    <text evidence="8">The sequence shown here is derived from an EMBL/GenBank/DDBJ whole genome shotgun (WGS) entry which is preliminary data.</text>
</comment>
<dbReference type="PANTHER" id="PTHR12472:SF0">
    <property type="entry name" value="RAB3 GTPASE-ACTIVATING PROTEIN NON-CATALYTIC SUBUNIT"/>
    <property type="match status" value="1"/>
</dbReference>
<dbReference type="InterPro" id="IPR032839">
    <property type="entry name" value="RAB3GAP_N"/>
</dbReference>
<dbReference type="OrthoDB" id="38572at2759"/>
<dbReference type="Proteomes" id="UP001165121">
    <property type="component" value="Unassembled WGS sequence"/>
</dbReference>
<evidence type="ECO:0000313" key="8">
    <source>
        <dbReference type="EMBL" id="GMF31271.1"/>
    </source>
</evidence>
<organism evidence="8 9">
    <name type="scientific">Phytophthora fragariaefolia</name>
    <dbReference type="NCBI Taxonomy" id="1490495"/>
    <lineage>
        <taxon>Eukaryota</taxon>
        <taxon>Sar</taxon>
        <taxon>Stramenopiles</taxon>
        <taxon>Oomycota</taxon>
        <taxon>Peronosporomycetes</taxon>
        <taxon>Peronosporales</taxon>
        <taxon>Peronosporaceae</taxon>
        <taxon>Phytophthora</taxon>
    </lineage>
</organism>
<evidence type="ECO:0000256" key="1">
    <source>
        <dbReference type="ARBA" id="ARBA00004496"/>
    </source>
</evidence>
<dbReference type="GO" id="GO:0005096">
    <property type="term" value="F:GTPase activator activity"/>
    <property type="evidence" value="ECO:0007669"/>
    <property type="project" value="UniProtKB-KW"/>
</dbReference>
<feature type="compositionally biased region" description="Acidic residues" evidence="5">
    <location>
        <begin position="758"/>
        <end position="778"/>
    </location>
</feature>
<dbReference type="GO" id="GO:0005737">
    <property type="term" value="C:cytoplasm"/>
    <property type="evidence" value="ECO:0007669"/>
    <property type="project" value="UniProtKB-SubCell"/>
</dbReference>
<comment type="subcellular location">
    <subcellularLocation>
        <location evidence="1">Cytoplasm</location>
    </subcellularLocation>
</comment>
<feature type="domain" description="Rab3-GAP regulatory subunit N-terminal" evidence="6">
    <location>
        <begin position="17"/>
        <end position="257"/>
    </location>
</feature>
<comment type="similarity">
    <text evidence="2">Belongs to the Rab3-GAP regulatory subunit family.</text>
</comment>